<organism evidence="3">
    <name type="scientific">freshwater metagenome</name>
    <dbReference type="NCBI Taxonomy" id="449393"/>
    <lineage>
        <taxon>unclassified sequences</taxon>
        <taxon>metagenomes</taxon>
        <taxon>ecological metagenomes</taxon>
    </lineage>
</organism>
<dbReference type="Pfam" id="PF08450">
    <property type="entry name" value="SGL"/>
    <property type="match status" value="1"/>
</dbReference>
<proteinExistence type="inferred from homology"/>
<dbReference type="EMBL" id="CAFBPU010000042">
    <property type="protein sequence ID" value="CAB5037263.1"/>
    <property type="molecule type" value="Genomic_DNA"/>
</dbReference>
<dbReference type="InterPro" id="IPR005511">
    <property type="entry name" value="SMP-30"/>
</dbReference>
<dbReference type="GO" id="GO:0004341">
    <property type="term" value="F:gluconolactonase activity"/>
    <property type="evidence" value="ECO:0007669"/>
    <property type="project" value="TreeGrafter"/>
</dbReference>
<feature type="domain" description="SMP-30/Gluconolactonase/LRE-like region" evidence="2">
    <location>
        <begin position="21"/>
        <end position="268"/>
    </location>
</feature>
<dbReference type="PANTHER" id="PTHR10907:SF47">
    <property type="entry name" value="REGUCALCIN"/>
    <property type="match status" value="1"/>
</dbReference>
<dbReference type="InterPro" id="IPR013658">
    <property type="entry name" value="SGL"/>
</dbReference>
<dbReference type="SUPFAM" id="SSF63829">
    <property type="entry name" value="Calcium-dependent phosphotriesterase"/>
    <property type="match status" value="1"/>
</dbReference>
<name>A0A6J7S7S2_9ZZZZ</name>
<dbReference type="PANTHER" id="PTHR10907">
    <property type="entry name" value="REGUCALCIN"/>
    <property type="match status" value="1"/>
</dbReference>
<dbReference type="AlphaFoldDB" id="A0A6J7S7S2"/>
<dbReference type="GO" id="GO:0019853">
    <property type="term" value="P:L-ascorbic acid biosynthetic process"/>
    <property type="evidence" value="ECO:0007669"/>
    <property type="project" value="TreeGrafter"/>
</dbReference>
<evidence type="ECO:0000313" key="3">
    <source>
        <dbReference type="EMBL" id="CAB5037263.1"/>
    </source>
</evidence>
<dbReference type="PRINTS" id="PR01790">
    <property type="entry name" value="SMP30FAMILY"/>
</dbReference>
<evidence type="ECO:0000259" key="2">
    <source>
        <dbReference type="Pfam" id="PF08450"/>
    </source>
</evidence>
<accession>A0A6J7S7S2</accession>
<gene>
    <name evidence="3" type="ORF">UFOPK4150_01782</name>
</gene>
<evidence type="ECO:0000256" key="1">
    <source>
        <dbReference type="ARBA" id="ARBA00008853"/>
    </source>
</evidence>
<comment type="similarity">
    <text evidence="1">Belongs to the SMP-30/CGR1 family.</text>
</comment>
<dbReference type="Gene3D" id="2.120.10.30">
    <property type="entry name" value="TolB, C-terminal domain"/>
    <property type="match status" value="1"/>
</dbReference>
<protein>
    <submittedName>
        <fullName evidence="3">Unannotated protein</fullName>
    </submittedName>
</protein>
<dbReference type="GO" id="GO:0005509">
    <property type="term" value="F:calcium ion binding"/>
    <property type="evidence" value="ECO:0007669"/>
    <property type="project" value="TreeGrafter"/>
</dbReference>
<sequence length="302" mass="33096">MNAMPPKIPIAYDVFEGDDLLGESPIWLGGQNKLVWVDIRNGLLHTMDPVTGERSREEFPTPLGFVLPRRNGGLVVGIGMTIVLIDPDGTRRTLLEITGQPSGNRFNDARCDARGRLWAGSISVPEIIGAPRLQGVASLYRIEPDGSSEIVLDGLTVSNGLGWLDEGRTLLHTDTETQIIKRFRVDVEKGTLHDGEVWAEIDREHGIPDGMTIDDEDGVWVALFHGSELRRYAPDGSILARYEMPVTGITCPEFGGPDLGDLYLTSATLFLTPEQIAEQRVAGSIFRIRPGVKGRPELEFAG</sequence>
<reference evidence="3" key="1">
    <citation type="submission" date="2020-05" db="EMBL/GenBank/DDBJ databases">
        <authorList>
            <person name="Chiriac C."/>
            <person name="Salcher M."/>
            <person name="Ghai R."/>
            <person name="Kavagutti S V."/>
        </authorList>
    </citation>
    <scope>NUCLEOTIDE SEQUENCE</scope>
</reference>
<dbReference type="InterPro" id="IPR011042">
    <property type="entry name" value="6-blade_b-propeller_TolB-like"/>
</dbReference>